<organism evidence="1 2">
    <name type="scientific">Flavihumibacter solisilvae</name>
    <dbReference type="NCBI Taxonomy" id="1349421"/>
    <lineage>
        <taxon>Bacteria</taxon>
        <taxon>Pseudomonadati</taxon>
        <taxon>Bacteroidota</taxon>
        <taxon>Chitinophagia</taxon>
        <taxon>Chitinophagales</taxon>
        <taxon>Chitinophagaceae</taxon>
        <taxon>Flavihumibacter</taxon>
    </lineage>
</organism>
<dbReference type="OrthoDB" id="673593at2"/>
<protein>
    <submittedName>
        <fullName evidence="1">Uncharacterized protein</fullName>
    </submittedName>
</protein>
<keyword evidence="2" id="KW-1185">Reference proteome</keyword>
<accession>A0A0C1L0L8</accession>
<comment type="caution">
    <text evidence="1">The sequence shown here is derived from an EMBL/GenBank/DDBJ whole genome shotgun (WGS) entry which is preliminary data.</text>
</comment>
<dbReference type="EMBL" id="JSVC01000023">
    <property type="protein sequence ID" value="KIC93111.1"/>
    <property type="molecule type" value="Genomic_DNA"/>
</dbReference>
<evidence type="ECO:0000313" key="1">
    <source>
        <dbReference type="EMBL" id="KIC93111.1"/>
    </source>
</evidence>
<gene>
    <name evidence="1" type="ORF">OI18_19415</name>
</gene>
<proteinExistence type="predicted"/>
<dbReference type="AlphaFoldDB" id="A0A0C1L0L8"/>
<dbReference type="Proteomes" id="UP000031408">
    <property type="component" value="Unassembled WGS sequence"/>
</dbReference>
<sequence length="95" mass="11546">MQQIQFVKNIQFTRLIKAEGRLREFNFRKMILLQETLFSVDVVDDRGNRIMFRMRRHDSDWQIIPQPLPAWVQQQEKLMSDMINEELNGQSFNVY</sequence>
<reference evidence="1 2" key="1">
    <citation type="submission" date="2014-11" db="EMBL/GenBank/DDBJ databases">
        <title>Genome sequence of Flavihumibacter solisilvae 3-3.</title>
        <authorList>
            <person name="Zhou G."/>
            <person name="Li M."/>
            <person name="Wang G."/>
        </authorList>
    </citation>
    <scope>NUCLEOTIDE SEQUENCE [LARGE SCALE GENOMIC DNA]</scope>
    <source>
        <strain evidence="1 2">3-3</strain>
    </source>
</reference>
<name>A0A0C1L0L8_9BACT</name>
<evidence type="ECO:0000313" key="2">
    <source>
        <dbReference type="Proteomes" id="UP000031408"/>
    </source>
</evidence>